<evidence type="ECO:0000313" key="1">
    <source>
        <dbReference type="EMBL" id="ACU77790.1"/>
    </source>
</evidence>
<keyword evidence="2" id="KW-1185">Reference proteome</keyword>
<protein>
    <submittedName>
        <fullName evidence="1">Uncharacterized protein</fullName>
    </submittedName>
</protein>
<organism evidence="1 2">
    <name type="scientific">Catenulispora acidiphila (strain DSM 44928 / JCM 14897 / NBRC 102108 / NRRL B-24433 / ID139908)</name>
    <dbReference type="NCBI Taxonomy" id="479433"/>
    <lineage>
        <taxon>Bacteria</taxon>
        <taxon>Bacillati</taxon>
        <taxon>Actinomycetota</taxon>
        <taxon>Actinomycetes</taxon>
        <taxon>Catenulisporales</taxon>
        <taxon>Catenulisporaceae</taxon>
        <taxon>Catenulispora</taxon>
    </lineage>
</organism>
<evidence type="ECO:0000313" key="2">
    <source>
        <dbReference type="Proteomes" id="UP000000851"/>
    </source>
</evidence>
<dbReference type="eggNOG" id="ENOG5031XM1">
    <property type="taxonomic scope" value="Bacteria"/>
</dbReference>
<proteinExistence type="predicted"/>
<dbReference type="RefSeq" id="WP_015797514.1">
    <property type="nucleotide sequence ID" value="NC_013131.1"/>
</dbReference>
<dbReference type="EMBL" id="CP001700">
    <property type="protein sequence ID" value="ACU77790.1"/>
    <property type="molecule type" value="Genomic_DNA"/>
</dbReference>
<dbReference type="KEGG" id="cai:Caci_8977"/>
<accession>C7Q5H9</accession>
<name>C7Q5H9_CATAD</name>
<dbReference type="Proteomes" id="UP000000851">
    <property type="component" value="Chromosome"/>
</dbReference>
<gene>
    <name evidence="1" type="ordered locus">Caci_8977</name>
</gene>
<dbReference type="HOGENOM" id="CLU_1674746_0_0_11"/>
<dbReference type="AlphaFoldDB" id="C7Q5H9"/>
<sequence>MFDDHPTNTDRAAWAAAATATFGRLTGQNDPSYLVDPEAIAEIAGDLICDLLHFVNAAGGDPVTVTYNAIGHFEYEVAEEADEAAVQLEAGTPPMVLVDGIAYPPGHELTVADRAPHDQQALSLTALNRRAWWERAASAVATWWYCTVYRLTGRKPI</sequence>
<reference evidence="1 2" key="1">
    <citation type="journal article" date="2009" name="Stand. Genomic Sci.">
        <title>Complete genome sequence of Catenulispora acidiphila type strain (ID 139908).</title>
        <authorList>
            <person name="Copeland A."/>
            <person name="Lapidus A."/>
            <person name="Glavina Del Rio T."/>
            <person name="Nolan M."/>
            <person name="Lucas S."/>
            <person name="Chen F."/>
            <person name="Tice H."/>
            <person name="Cheng J.F."/>
            <person name="Bruce D."/>
            <person name="Goodwin L."/>
            <person name="Pitluck S."/>
            <person name="Mikhailova N."/>
            <person name="Pati A."/>
            <person name="Ivanova N."/>
            <person name="Mavromatis K."/>
            <person name="Chen A."/>
            <person name="Palaniappan K."/>
            <person name="Chain P."/>
            <person name="Land M."/>
            <person name="Hauser L."/>
            <person name="Chang Y.J."/>
            <person name="Jeffries C.D."/>
            <person name="Chertkov O."/>
            <person name="Brettin T."/>
            <person name="Detter J.C."/>
            <person name="Han C."/>
            <person name="Ali Z."/>
            <person name="Tindall B.J."/>
            <person name="Goker M."/>
            <person name="Bristow J."/>
            <person name="Eisen J.A."/>
            <person name="Markowitz V."/>
            <person name="Hugenholtz P."/>
            <person name="Kyrpides N.C."/>
            <person name="Klenk H.P."/>
        </authorList>
    </citation>
    <scope>NUCLEOTIDE SEQUENCE [LARGE SCALE GENOMIC DNA]</scope>
    <source>
        <strain evidence="2">DSM 44928 / JCM 14897 / NBRC 102108 / NRRL B-24433 / ID139908</strain>
    </source>
</reference>
<dbReference type="InParanoid" id="C7Q5H9"/>